<dbReference type="InterPro" id="IPR013655">
    <property type="entry name" value="PAS_fold_3"/>
</dbReference>
<evidence type="ECO:0000256" key="9">
    <source>
        <dbReference type="ARBA" id="ARBA00022840"/>
    </source>
</evidence>
<dbReference type="Gene3D" id="3.30.565.10">
    <property type="entry name" value="Histidine kinase-like ATPase, C-terminal domain"/>
    <property type="match status" value="1"/>
</dbReference>
<dbReference type="InterPro" id="IPR000014">
    <property type="entry name" value="PAS"/>
</dbReference>
<feature type="domain" description="Histidine kinase" evidence="14">
    <location>
        <begin position="370"/>
        <end position="584"/>
    </location>
</feature>
<keyword evidence="13" id="KW-0175">Coiled coil</keyword>
<dbReference type="EC" id="2.7.13.3" evidence="3"/>
<evidence type="ECO:0000259" key="14">
    <source>
        <dbReference type="PROSITE" id="PS50109"/>
    </source>
</evidence>
<keyword evidence="12" id="KW-0472">Membrane</keyword>
<dbReference type="GO" id="GO:0000156">
    <property type="term" value="F:phosphorelay response regulator activity"/>
    <property type="evidence" value="ECO:0007669"/>
    <property type="project" value="TreeGrafter"/>
</dbReference>
<evidence type="ECO:0000256" key="11">
    <source>
        <dbReference type="ARBA" id="ARBA00023012"/>
    </source>
</evidence>
<dbReference type="STRING" id="188932.AY601_1601"/>
<dbReference type="FunFam" id="3.30.565.10:FF:000006">
    <property type="entry name" value="Sensor histidine kinase WalK"/>
    <property type="match status" value="1"/>
</dbReference>
<name>A0A327SXP0_9SPHI</name>
<dbReference type="PANTHER" id="PTHR42878">
    <property type="entry name" value="TWO-COMPONENT HISTIDINE KINASE"/>
    <property type="match status" value="1"/>
</dbReference>
<evidence type="ECO:0000256" key="6">
    <source>
        <dbReference type="ARBA" id="ARBA00022692"/>
    </source>
</evidence>
<evidence type="ECO:0000256" key="5">
    <source>
        <dbReference type="ARBA" id="ARBA00022679"/>
    </source>
</evidence>
<evidence type="ECO:0000259" key="15">
    <source>
        <dbReference type="PROSITE" id="PS50112"/>
    </source>
</evidence>
<dbReference type="InterPro" id="IPR000700">
    <property type="entry name" value="PAS-assoc_C"/>
</dbReference>
<dbReference type="InterPro" id="IPR035965">
    <property type="entry name" value="PAS-like_dom_sf"/>
</dbReference>
<dbReference type="PANTHER" id="PTHR42878:SF7">
    <property type="entry name" value="SENSOR HISTIDINE KINASE GLRK"/>
    <property type="match status" value="1"/>
</dbReference>
<dbReference type="PRINTS" id="PR00344">
    <property type="entry name" value="BCTRLSENSOR"/>
</dbReference>
<evidence type="ECO:0000256" key="13">
    <source>
        <dbReference type="SAM" id="Coils"/>
    </source>
</evidence>
<evidence type="ECO:0000259" key="16">
    <source>
        <dbReference type="PROSITE" id="PS50113"/>
    </source>
</evidence>
<dbReference type="InterPro" id="IPR036097">
    <property type="entry name" value="HisK_dim/P_sf"/>
</dbReference>
<dbReference type="PROSITE" id="PS50113">
    <property type="entry name" value="PAC"/>
    <property type="match status" value="1"/>
</dbReference>
<keyword evidence="4" id="KW-0597">Phosphoprotein</keyword>
<protein>
    <recommendedName>
        <fullName evidence="3">histidine kinase</fullName>
        <ecNumber evidence="3">2.7.13.3</ecNumber>
    </recommendedName>
</protein>
<dbReference type="InterPro" id="IPR050351">
    <property type="entry name" value="BphY/WalK/GraS-like"/>
</dbReference>
<evidence type="ECO:0000313" key="17">
    <source>
        <dbReference type="EMBL" id="RAJ33035.1"/>
    </source>
</evidence>
<dbReference type="InterPro" id="IPR004358">
    <property type="entry name" value="Sig_transdc_His_kin-like_C"/>
</dbReference>
<dbReference type="InterPro" id="IPR036890">
    <property type="entry name" value="HATPase_C_sf"/>
</dbReference>
<evidence type="ECO:0000313" key="18">
    <source>
        <dbReference type="Proteomes" id="UP000249754"/>
    </source>
</evidence>
<sequence length="595" mass="67225">MSDVQLLNKSQLIEVLSQTKTATAIHIGENALIQMANQAMLAIWDKDQSVIGKTLEDALPELKGQPFAEMFKRVWLEGITLSGVETAAELKVAGQLSTFYFDFEYKAIKNEIGQTICILHTAIDVTDRVNNRKLMEEFYNKEQALEREQALNEELAASNEELNAVNEELAQSQEELMSLNEDLEIRVEARVKELSASETRYRIISDELAAINEEMTASNEELALAHEHLKETFDELEDKEIALRLAIEAANFGTWHIHSESRAFITSVRLRELFGYDPTHVITIEEALGQITEEYRAYVAEKLENAINGNGDYDVSYPVIGFNDQQIRWLRAVGNLKKDKSGEFSSFTGVVMDISMLKKDEQRKSDFIAMVSHELKTPLTSLNGYIQVLQRKAIVFQDNFVNSSLEMASKQVKKMTSMINGFLNVSRLESGKIVLNPTYFSLTDLIENVVEESRLMETSHTINFQHCEHTPVYADYDKISNVIVNLLSNAVKYAPIAKNIEVTCTINNQMVQVSVKDHGIGIGARDIDKLFDRYYRVESDSQVSGFGIGLYLSAEIIARHNGRIWVESELGYGATFYFNLPLYQASAEKTAPMLI</sequence>
<proteinExistence type="predicted"/>
<feature type="domain" description="PAS" evidence="15">
    <location>
        <begin position="239"/>
        <end position="310"/>
    </location>
</feature>
<dbReference type="OrthoDB" id="9813151at2"/>
<dbReference type="NCBIfam" id="TIGR00229">
    <property type="entry name" value="sensory_box"/>
    <property type="match status" value="1"/>
</dbReference>
<dbReference type="Pfam" id="PF00512">
    <property type="entry name" value="HisKA"/>
    <property type="match status" value="1"/>
</dbReference>
<dbReference type="Gene3D" id="2.10.70.100">
    <property type="match status" value="1"/>
</dbReference>
<evidence type="ECO:0000256" key="4">
    <source>
        <dbReference type="ARBA" id="ARBA00022553"/>
    </source>
</evidence>
<keyword evidence="9" id="KW-0067">ATP-binding</keyword>
<dbReference type="InterPro" id="IPR003594">
    <property type="entry name" value="HATPase_dom"/>
</dbReference>
<evidence type="ECO:0000256" key="10">
    <source>
        <dbReference type="ARBA" id="ARBA00022989"/>
    </source>
</evidence>
<comment type="catalytic activity">
    <reaction evidence="1">
        <text>ATP + protein L-histidine = ADP + protein N-phospho-L-histidine.</text>
        <dbReference type="EC" id="2.7.13.3"/>
    </reaction>
</comment>
<evidence type="ECO:0000256" key="3">
    <source>
        <dbReference type="ARBA" id="ARBA00012438"/>
    </source>
</evidence>
<dbReference type="Pfam" id="PF08447">
    <property type="entry name" value="PAS_3"/>
    <property type="match status" value="1"/>
</dbReference>
<keyword evidence="10" id="KW-1133">Transmembrane helix</keyword>
<gene>
    <name evidence="17" type="ORF">LY11_01725</name>
</gene>
<dbReference type="EMBL" id="QLLR01000005">
    <property type="protein sequence ID" value="RAJ33035.1"/>
    <property type="molecule type" value="Genomic_DNA"/>
</dbReference>
<evidence type="ECO:0000256" key="7">
    <source>
        <dbReference type="ARBA" id="ARBA00022741"/>
    </source>
</evidence>
<dbReference type="Gene3D" id="3.30.450.20">
    <property type="entry name" value="PAS domain"/>
    <property type="match status" value="2"/>
</dbReference>
<reference evidence="17 18" key="1">
    <citation type="submission" date="2018-06" db="EMBL/GenBank/DDBJ databases">
        <title>Genomic Encyclopedia of Archaeal and Bacterial Type Strains, Phase II (KMG-II): from individual species to whole genera.</title>
        <authorList>
            <person name="Goeker M."/>
        </authorList>
    </citation>
    <scope>NUCLEOTIDE SEQUENCE [LARGE SCALE GENOMIC DNA]</scope>
    <source>
        <strain evidence="17 18">DSM 14825</strain>
    </source>
</reference>
<dbReference type="SUPFAM" id="SSF55785">
    <property type="entry name" value="PYP-like sensor domain (PAS domain)"/>
    <property type="match status" value="1"/>
</dbReference>
<keyword evidence="11" id="KW-0902">Two-component regulatory system</keyword>
<dbReference type="GO" id="GO:0005524">
    <property type="term" value="F:ATP binding"/>
    <property type="evidence" value="ECO:0007669"/>
    <property type="project" value="UniProtKB-KW"/>
</dbReference>
<keyword evidence="7" id="KW-0547">Nucleotide-binding</keyword>
<dbReference type="GO" id="GO:0000155">
    <property type="term" value="F:phosphorelay sensor kinase activity"/>
    <property type="evidence" value="ECO:0007669"/>
    <property type="project" value="InterPro"/>
</dbReference>
<evidence type="ECO:0000256" key="1">
    <source>
        <dbReference type="ARBA" id="ARBA00000085"/>
    </source>
</evidence>
<dbReference type="InterPro" id="IPR003661">
    <property type="entry name" value="HisK_dim/P_dom"/>
</dbReference>
<keyword evidence="8" id="KW-0418">Kinase</keyword>
<dbReference type="SUPFAM" id="SSF47384">
    <property type="entry name" value="Homodimeric domain of signal transducing histidine kinase"/>
    <property type="match status" value="1"/>
</dbReference>
<dbReference type="AlphaFoldDB" id="A0A327SXP0"/>
<dbReference type="PROSITE" id="PS50109">
    <property type="entry name" value="HIS_KIN"/>
    <property type="match status" value="1"/>
</dbReference>
<dbReference type="GO" id="GO:0016020">
    <property type="term" value="C:membrane"/>
    <property type="evidence" value="ECO:0007669"/>
    <property type="project" value="UniProtKB-SubCell"/>
</dbReference>
<keyword evidence="5" id="KW-0808">Transferase</keyword>
<feature type="domain" description="PAC" evidence="16">
    <location>
        <begin position="313"/>
        <end position="366"/>
    </location>
</feature>
<comment type="caution">
    <text evidence="17">The sequence shown here is derived from an EMBL/GenBank/DDBJ whole genome shotgun (WGS) entry which is preliminary data.</text>
</comment>
<accession>A0A327SXP0</accession>
<comment type="subcellular location">
    <subcellularLocation>
        <location evidence="2">Membrane</location>
        <topology evidence="2">Multi-pass membrane protein</topology>
    </subcellularLocation>
</comment>
<dbReference type="Pfam" id="PF02518">
    <property type="entry name" value="HATPase_c"/>
    <property type="match status" value="1"/>
</dbReference>
<dbReference type="PROSITE" id="PS50112">
    <property type="entry name" value="PAS"/>
    <property type="match status" value="1"/>
</dbReference>
<dbReference type="GO" id="GO:0007234">
    <property type="term" value="P:osmosensory signaling via phosphorelay pathway"/>
    <property type="evidence" value="ECO:0007669"/>
    <property type="project" value="TreeGrafter"/>
</dbReference>
<evidence type="ECO:0000256" key="2">
    <source>
        <dbReference type="ARBA" id="ARBA00004141"/>
    </source>
</evidence>
<dbReference type="SUPFAM" id="SSF55874">
    <property type="entry name" value="ATPase domain of HSP90 chaperone/DNA topoisomerase II/histidine kinase"/>
    <property type="match status" value="1"/>
</dbReference>
<feature type="coiled-coil region" evidence="13">
    <location>
        <begin position="141"/>
        <end position="186"/>
    </location>
</feature>
<dbReference type="Proteomes" id="UP000249754">
    <property type="component" value="Unassembled WGS sequence"/>
</dbReference>
<dbReference type="FunFam" id="1.10.287.130:FF:000001">
    <property type="entry name" value="Two-component sensor histidine kinase"/>
    <property type="match status" value="1"/>
</dbReference>
<dbReference type="GO" id="GO:0030295">
    <property type="term" value="F:protein kinase activator activity"/>
    <property type="evidence" value="ECO:0007669"/>
    <property type="project" value="TreeGrafter"/>
</dbReference>
<dbReference type="Gene3D" id="1.10.287.130">
    <property type="match status" value="1"/>
</dbReference>
<dbReference type="SMART" id="SM00388">
    <property type="entry name" value="HisKA"/>
    <property type="match status" value="1"/>
</dbReference>
<organism evidence="17 18">
    <name type="scientific">Pedobacter cryoconitis</name>
    <dbReference type="NCBI Taxonomy" id="188932"/>
    <lineage>
        <taxon>Bacteria</taxon>
        <taxon>Pseudomonadati</taxon>
        <taxon>Bacteroidota</taxon>
        <taxon>Sphingobacteriia</taxon>
        <taxon>Sphingobacteriales</taxon>
        <taxon>Sphingobacteriaceae</taxon>
        <taxon>Pedobacter</taxon>
    </lineage>
</organism>
<evidence type="ECO:0000256" key="8">
    <source>
        <dbReference type="ARBA" id="ARBA00022777"/>
    </source>
</evidence>
<evidence type="ECO:0000256" key="12">
    <source>
        <dbReference type="ARBA" id="ARBA00023136"/>
    </source>
</evidence>
<dbReference type="CDD" id="cd00082">
    <property type="entry name" value="HisKA"/>
    <property type="match status" value="1"/>
</dbReference>
<dbReference type="SMART" id="SM00387">
    <property type="entry name" value="HATPase_c"/>
    <property type="match status" value="1"/>
</dbReference>
<dbReference type="InterPro" id="IPR005467">
    <property type="entry name" value="His_kinase_dom"/>
</dbReference>
<keyword evidence="6" id="KW-0812">Transmembrane</keyword>